<evidence type="ECO:0000256" key="6">
    <source>
        <dbReference type="ARBA" id="ARBA00022692"/>
    </source>
</evidence>
<dbReference type="GO" id="GO:0005315">
    <property type="term" value="F:phosphate transmembrane transporter activity"/>
    <property type="evidence" value="ECO:0007669"/>
    <property type="project" value="InterPro"/>
</dbReference>
<dbReference type="Proteomes" id="UP000557307">
    <property type="component" value="Unassembled WGS sequence"/>
</dbReference>
<dbReference type="Pfam" id="PF01384">
    <property type="entry name" value="PHO4"/>
    <property type="match status" value="1"/>
</dbReference>
<evidence type="ECO:0000256" key="10">
    <source>
        <dbReference type="ARBA" id="ARBA00047348"/>
    </source>
</evidence>
<keyword evidence="13" id="KW-1185">Reference proteome</keyword>
<accession>A0A840TMF6</accession>
<keyword evidence="7" id="KW-0769">Symport</keyword>
<keyword evidence="3 11" id="KW-0813">Transport</keyword>
<evidence type="ECO:0000256" key="9">
    <source>
        <dbReference type="ARBA" id="ARBA00023136"/>
    </source>
</evidence>
<keyword evidence="8 11" id="KW-1133">Transmembrane helix</keyword>
<evidence type="ECO:0000256" key="1">
    <source>
        <dbReference type="ARBA" id="ARBA00004651"/>
    </source>
</evidence>
<feature type="transmembrane region" description="Helical" evidence="11">
    <location>
        <begin position="155"/>
        <end position="177"/>
    </location>
</feature>
<feature type="transmembrane region" description="Helical" evidence="11">
    <location>
        <begin position="58"/>
        <end position="78"/>
    </location>
</feature>
<evidence type="ECO:0000256" key="11">
    <source>
        <dbReference type="RuleBase" id="RU363058"/>
    </source>
</evidence>
<sequence length="473" mass="51642">MFGLETDIFLLLAFSLFAACAFEFVNGFHDTANAVATVIYTNSLKPNVAVVWSGLCNFLGVFFGGIAVAMGIVNLLPVELLIDQNVYHSVAMVMALLFSAIIWNLGTWYFGLPSSSSHTLIGSILGVGLAFTFMPENTRGSGVNWTKAEEIFISLLASPLFGFSLAIILMFILRRVLDKPLRNIVFSEPKKNQPPPTWIRGILIATCTMVSFFHGSNDGQKGVGLVMLILIGITPTYFALDADKDPREIQANITRIERSVSRIDTMLLSGKNRANIREVKREISSLSTQLSTQLVGNALPEGERLNARRSLLLISRNVKEVLDSENVNLSSAEIVDLKKQVNEKEGVRRFTDYAPDWVILMISLSLGLGTMVGWKRIVITIGEKIGKQHLTYAQGASAELVAASTIGASSWLGLPVSTTHVLSSGIAGTMVANKGIKNLQAGTVRNIVIAWILTLPVTMFLSGTLYAFLRWIL</sequence>
<gene>
    <name evidence="12" type="ORF">HNQ92_003583</name>
</gene>
<feature type="transmembrane region" description="Helical" evidence="11">
    <location>
        <begin position="357"/>
        <end position="374"/>
    </location>
</feature>
<evidence type="ECO:0000256" key="2">
    <source>
        <dbReference type="ARBA" id="ARBA00005342"/>
    </source>
</evidence>
<evidence type="ECO:0000256" key="7">
    <source>
        <dbReference type="ARBA" id="ARBA00022847"/>
    </source>
</evidence>
<comment type="catalytic activity">
    <reaction evidence="10">
        <text>phosphate(in) + H(+)(in) = phosphate(out) + H(+)(out)</text>
        <dbReference type="Rhea" id="RHEA:29939"/>
        <dbReference type="ChEBI" id="CHEBI:15378"/>
        <dbReference type="ChEBI" id="CHEBI:43474"/>
    </reaction>
</comment>
<comment type="similarity">
    <text evidence="2">Belongs to the inorganic phosphate transporter (PiT) (TC 2.A.20) family. Pit subfamily.</text>
</comment>
<dbReference type="PANTHER" id="PTHR11101:SF65">
    <property type="entry name" value="LOW-AFFINITY INORGANIC PHOSPHATE TRANSPORTER PITA-RELATED"/>
    <property type="match status" value="1"/>
</dbReference>
<dbReference type="GO" id="GO:0005886">
    <property type="term" value="C:plasma membrane"/>
    <property type="evidence" value="ECO:0007669"/>
    <property type="project" value="UniProtKB-SubCell"/>
</dbReference>
<comment type="subcellular location">
    <subcellularLocation>
        <location evidence="1">Cell membrane</location>
        <topology evidence="1">Multi-pass membrane protein</topology>
    </subcellularLocation>
    <subcellularLocation>
        <location evidence="11">Membrane</location>
        <topology evidence="11">Multi-pass membrane protein</topology>
    </subcellularLocation>
</comment>
<proteinExistence type="inferred from homology"/>
<comment type="caution">
    <text evidence="12">The sequence shown here is derived from an EMBL/GenBank/DDBJ whole genome shotgun (WGS) entry which is preliminary data.</text>
</comment>
<keyword evidence="9 11" id="KW-0472">Membrane</keyword>
<evidence type="ECO:0000256" key="8">
    <source>
        <dbReference type="ARBA" id="ARBA00022989"/>
    </source>
</evidence>
<evidence type="ECO:0000256" key="4">
    <source>
        <dbReference type="ARBA" id="ARBA00022475"/>
    </source>
</evidence>
<evidence type="ECO:0000313" key="12">
    <source>
        <dbReference type="EMBL" id="MBB5285426.1"/>
    </source>
</evidence>
<evidence type="ECO:0000313" key="13">
    <source>
        <dbReference type="Proteomes" id="UP000557307"/>
    </source>
</evidence>
<keyword evidence="6 11" id="KW-0812">Transmembrane</keyword>
<feature type="transmembrane region" description="Helical" evidence="11">
    <location>
        <begin position="222"/>
        <end position="240"/>
    </location>
</feature>
<reference evidence="12 13" key="1">
    <citation type="submission" date="2020-08" db="EMBL/GenBank/DDBJ databases">
        <title>Genomic Encyclopedia of Type Strains, Phase IV (KMG-IV): sequencing the most valuable type-strain genomes for metagenomic binning, comparative biology and taxonomic classification.</title>
        <authorList>
            <person name="Goeker M."/>
        </authorList>
    </citation>
    <scope>NUCLEOTIDE SEQUENCE [LARGE SCALE GENOMIC DNA]</scope>
    <source>
        <strain evidence="12 13">DSM 105074</strain>
    </source>
</reference>
<evidence type="ECO:0000256" key="3">
    <source>
        <dbReference type="ARBA" id="ARBA00022448"/>
    </source>
</evidence>
<keyword evidence="5 11" id="KW-0592">Phosphate transport</keyword>
<organism evidence="12 13">
    <name type="scientific">Rhabdobacter roseus</name>
    <dbReference type="NCBI Taxonomy" id="1655419"/>
    <lineage>
        <taxon>Bacteria</taxon>
        <taxon>Pseudomonadati</taxon>
        <taxon>Bacteroidota</taxon>
        <taxon>Cytophagia</taxon>
        <taxon>Cytophagales</taxon>
        <taxon>Cytophagaceae</taxon>
        <taxon>Rhabdobacter</taxon>
    </lineage>
</organism>
<dbReference type="AlphaFoldDB" id="A0A840TMF6"/>
<dbReference type="GO" id="GO:0015293">
    <property type="term" value="F:symporter activity"/>
    <property type="evidence" value="ECO:0007669"/>
    <property type="project" value="UniProtKB-KW"/>
</dbReference>
<keyword evidence="4" id="KW-1003">Cell membrane</keyword>
<dbReference type="PANTHER" id="PTHR11101">
    <property type="entry name" value="PHOSPHATE TRANSPORTER"/>
    <property type="match status" value="1"/>
</dbReference>
<feature type="transmembrane region" description="Helical" evidence="11">
    <location>
        <begin position="90"/>
        <end position="110"/>
    </location>
</feature>
<feature type="transmembrane region" description="Helical" evidence="11">
    <location>
        <begin position="116"/>
        <end position="134"/>
    </location>
</feature>
<dbReference type="InterPro" id="IPR001204">
    <property type="entry name" value="Phos_transporter"/>
</dbReference>
<evidence type="ECO:0000256" key="5">
    <source>
        <dbReference type="ARBA" id="ARBA00022592"/>
    </source>
</evidence>
<dbReference type="EMBL" id="JACHGF010000005">
    <property type="protein sequence ID" value="MBB5285426.1"/>
    <property type="molecule type" value="Genomic_DNA"/>
</dbReference>
<name>A0A840TMF6_9BACT</name>
<dbReference type="GO" id="GO:0035435">
    <property type="term" value="P:phosphate ion transmembrane transport"/>
    <property type="evidence" value="ECO:0007669"/>
    <property type="project" value="TreeGrafter"/>
</dbReference>
<dbReference type="RefSeq" id="WP_184175545.1">
    <property type="nucleotide sequence ID" value="NZ_JACHGF010000005.1"/>
</dbReference>
<protein>
    <recommendedName>
        <fullName evidence="11">Phosphate transporter</fullName>
    </recommendedName>
</protein>
<feature type="transmembrane region" description="Helical" evidence="11">
    <location>
        <begin position="447"/>
        <end position="469"/>
    </location>
</feature>